<dbReference type="SMART" id="SM00895">
    <property type="entry name" value="FCD"/>
    <property type="match status" value="1"/>
</dbReference>
<dbReference type="InterPro" id="IPR036390">
    <property type="entry name" value="WH_DNA-bd_sf"/>
</dbReference>
<dbReference type="PANTHER" id="PTHR43537">
    <property type="entry name" value="TRANSCRIPTIONAL REGULATOR, GNTR FAMILY"/>
    <property type="match status" value="1"/>
</dbReference>
<dbReference type="Gene3D" id="1.20.120.530">
    <property type="entry name" value="GntR ligand-binding domain-like"/>
    <property type="match status" value="1"/>
</dbReference>
<dbReference type="SUPFAM" id="SSF46785">
    <property type="entry name" value="Winged helix' DNA-binding domain"/>
    <property type="match status" value="1"/>
</dbReference>
<dbReference type="PRINTS" id="PR00035">
    <property type="entry name" value="HTHGNTR"/>
</dbReference>
<dbReference type="Pfam" id="PF07729">
    <property type="entry name" value="FCD"/>
    <property type="match status" value="1"/>
</dbReference>
<keyword evidence="1" id="KW-0805">Transcription regulation</keyword>
<dbReference type="SUPFAM" id="SSF48008">
    <property type="entry name" value="GntR ligand-binding domain-like"/>
    <property type="match status" value="1"/>
</dbReference>
<name>A0ABW5CR58_9HYPH</name>
<dbReference type="Pfam" id="PF00392">
    <property type="entry name" value="GntR"/>
    <property type="match status" value="1"/>
</dbReference>
<evidence type="ECO:0000313" key="6">
    <source>
        <dbReference type="Proteomes" id="UP001597371"/>
    </source>
</evidence>
<reference evidence="6" key="1">
    <citation type="journal article" date="2019" name="Int. J. Syst. Evol. Microbiol.">
        <title>The Global Catalogue of Microorganisms (GCM) 10K type strain sequencing project: providing services to taxonomists for standard genome sequencing and annotation.</title>
        <authorList>
            <consortium name="The Broad Institute Genomics Platform"/>
            <consortium name="The Broad Institute Genome Sequencing Center for Infectious Disease"/>
            <person name="Wu L."/>
            <person name="Ma J."/>
        </authorList>
    </citation>
    <scope>NUCLEOTIDE SEQUENCE [LARGE SCALE GENOMIC DNA]</scope>
    <source>
        <strain evidence="6">ZS-35-S2</strain>
    </source>
</reference>
<dbReference type="EMBL" id="JBHUIJ010000028">
    <property type="protein sequence ID" value="MFD2239268.1"/>
    <property type="molecule type" value="Genomic_DNA"/>
</dbReference>
<dbReference type="PROSITE" id="PS50949">
    <property type="entry name" value="HTH_GNTR"/>
    <property type="match status" value="1"/>
</dbReference>
<keyword evidence="3" id="KW-0804">Transcription</keyword>
<proteinExistence type="predicted"/>
<keyword evidence="2" id="KW-0238">DNA-binding</keyword>
<dbReference type="CDD" id="cd07377">
    <property type="entry name" value="WHTH_GntR"/>
    <property type="match status" value="1"/>
</dbReference>
<dbReference type="Proteomes" id="UP001597371">
    <property type="component" value="Unassembled WGS sequence"/>
</dbReference>
<dbReference type="InterPro" id="IPR008920">
    <property type="entry name" value="TF_FadR/GntR_C"/>
</dbReference>
<sequence>MSGATEASVAPSALPREGDGQLGERVYQTLLDMILQRKLPSGSVLQERRIAESLGVSRTPVREALNRLETEGMASRDAGRILVVRGLSTREVIEALNVRRILEGEAAALAAGRIPAAELDAAESAIARLVAKDAPGVEEHRAIDDMLHGAIATHSGNALLARMIGDLRLKTYMFNLERIPERFRKGHQEHLDIIAALRAGKRGRARAMVEAHVENVKKSIIAMLSAI</sequence>
<dbReference type="InterPro" id="IPR036388">
    <property type="entry name" value="WH-like_DNA-bd_sf"/>
</dbReference>
<dbReference type="RefSeq" id="WP_209738270.1">
    <property type="nucleotide sequence ID" value="NZ_CP072611.1"/>
</dbReference>
<dbReference type="SMART" id="SM00345">
    <property type="entry name" value="HTH_GNTR"/>
    <property type="match status" value="1"/>
</dbReference>
<feature type="domain" description="HTH gntR-type" evidence="4">
    <location>
        <begin position="20"/>
        <end position="87"/>
    </location>
</feature>
<protein>
    <submittedName>
        <fullName evidence="5">GntR family transcriptional regulator</fullName>
    </submittedName>
</protein>
<dbReference type="Gene3D" id="1.10.10.10">
    <property type="entry name" value="Winged helix-like DNA-binding domain superfamily/Winged helix DNA-binding domain"/>
    <property type="match status" value="1"/>
</dbReference>
<comment type="caution">
    <text evidence="5">The sequence shown here is derived from an EMBL/GenBank/DDBJ whole genome shotgun (WGS) entry which is preliminary data.</text>
</comment>
<keyword evidence="6" id="KW-1185">Reference proteome</keyword>
<evidence type="ECO:0000256" key="2">
    <source>
        <dbReference type="ARBA" id="ARBA00023125"/>
    </source>
</evidence>
<evidence type="ECO:0000313" key="5">
    <source>
        <dbReference type="EMBL" id="MFD2239268.1"/>
    </source>
</evidence>
<dbReference type="PANTHER" id="PTHR43537:SF49">
    <property type="entry name" value="TRANSCRIPTIONAL REGULATORY PROTEIN"/>
    <property type="match status" value="1"/>
</dbReference>
<dbReference type="InterPro" id="IPR011711">
    <property type="entry name" value="GntR_C"/>
</dbReference>
<gene>
    <name evidence="5" type="ORF">ACFSKQ_17600</name>
</gene>
<evidence type="ECO:0000256" key="1">
    <source>
        <dbReference type="ARBA" id="ARBA00023015"/>
    </source>
</evidence>
<evidence type="ECO:0000256" key="3">
    <source>
        <dbReference type="ARBA" id="ARBA00023163"/>
    </source>
</evidence>
<evidence type="ECO:0000259" key="4">
    <source>
        <dbReference type="PROSITE" id="PS50949"/>
    </source>
</evidence>
<organism evidence="5 6">
    <name type="scientific">Aureimonas populi</name>
    <dbReference type="NCBI Taxonomy" id="1701758"/>
    <lineage>
        <taxon>Bacteria</taxon>
        <taxon>Pseudomonadati</taxon>
        <taxon>Pseudomonadota</taxon>
        <taxon>Alphaproteobacteria</taxon>
        <taxon>Hyphomicrobiales</taxon>
        <taxon>Aurantimonadaceae</taxon>
        <taxon>Aureimonas</taxon>
    </lineage>
</organism>
<accession>A0ABW5CR58</accession>
<dbReference type="InterPro" id="IPR000524">
    <property type="entry name" value="Tscrpt_reg_HTH_GntR"/>
</dbReference>